<dbReference type="PANTHER" id="PTHR10566:SF113">
    <property type="entry name" value="PROTEIN ACTIVITY OF BC1 COMPLEX KINASE 7, CHLOROPLASTIC"/>
    <property type="match status" value="1"/>
</dbReference>
<dbReference type="GO" id="GO:1901031">
    <property type="term" value="P:regulation of response to reactive oxygen species"/>
    <property type="evidence" value="ECO:0007669"/>
    <property type="project" value="TreeGrafter"/>
</dbReference>
<protein>
    <submittedName>
        <fullName evidence="4">Protein ACTIVITY OF BC1 COMPLEX KINASE 7, chloroplastic</fullName>
    </submittedName>
</protein>
<name>A0AB40CRN3_DIOCR</name>
<sequence>MAVTLASHRCCYRGFEQLDRGRIADDLSFSGSISNLKYPKFETFVEDILERRPARFVSEGHQLDSNRVGINGHSVKSIGLNGRVTRMVSTKEIVKSKGSSNGRRTDSVNGSKVAVNRVSIMKKNSTSALVRTQRKPVTEENFFDEELKVLPSDENFSWAKENYSSWQRTIDVWSFVLSLRVRVLFDNAKWAYPDGFTEDKQKARRKRTASWLREQVLQLGPCFIKLGQLSSTRSDLFPREFVDELAKLQDKVPAFSSKKAKAFIQRELGSPVNILFKEFEERPIAAASLGQVHRAILHNGEKVVLKIQRPGLRKLFEIDLRNLKLIAEYFQRSETFGGPSRDWLGIYDECSKILYEEIDYINEGKNADRFRRDFRNIKWVRVPLVHWDYTSTKVLTLEYVPGIKINDMEKIEARGYNRSQIASRAIEAYLIQILKTGFFHADPHPGNLAIDRDGSLIYYDFGMMGEIKSFTRERLLELFYAVYEKDSNKVIKCLIELEALKPTGDLSPVRRSVQFFLDNLMNQRPDQEQTLSAIGEDLFAIATDQPFRFPATFTFVLRAFSTLEGIGYALDPNFSFAKVAAPYAQELLDIKQTQRSGAELVQEIRRQANDARDSTISMPYRIQRIEEFVKQLEDGDLKLRVRVLESERAARKASILQMAAIYTVLSGSLLNVGVSLSVQGNELIANGTYIGAGVFLALLIRSMQRVKQLEKFEKMI</sequence>
<dbReference type="InterPro" id="IPR011009">
    <property type="entry name" value="Kinase-like_dom_sf"/>
</dbReference>
<dbReference type="SUPFAM" id="SSF56112">
    <property type="entry name" value="Protein kinase-like (PK-like)"/>
    <property type="match status" value="1"/>
</dbReference>
<keyword evidence="3" id="KW-1185">Reference proteome</keyword>
<dbReference type="InterPro" id="IPR004147">
    <property type="entry name" value="ABC1_dom"/>
</dbReference>
<dbReference type="Pfam" id="PF03109">
    <property type="entry name" value="ABC1"/>
    <property type="match status" value="1"/>
</dbReference>
<evidence type="ECO:0000313" key="4">
    <source>
        <dbReference type="RefSeq" id="XP_039141763.1"/>
    </source>
</evidence>
<dbReference type="InterPro" id="IPR050154">
    <property type="entry name" value="UbiB_kinase"/>
</dbReference>
<organism evidence="3 4">
    <name type="scientific">Dioscorea cayennensis subsp. rotundata</name>
    <name type="common">White Guinea yam</name>
    <name type="synonym">Dioscorea rotundata</name>
    <dbReference type="NCBI Taxonomy" id="55577"/>
    <lineage>
        <taxon>Eukaryota</taxon>
        <taxon>Viridiplantae</taxon>
        <taxon>Streptophyta</taxon>
        <taxon>Embryophyta</taxon>
        <taxon>Tracheophyta</taxon>
        <taxon>Spermatophyta</taxon>
        <taxon>Magnoliopsida</taxon>
        <taxon>Liliopsida</taxon>
        <taxon>Dioscoreales</taxon>
        <taxon>Dioscoreaceae</taxon>
        <taxon>Dioscorea</taxon>
    </lineage>
</organism>
<keyword evidence="4" id="KW-0418">Kinase</keyword>
<dbReference type="AlphaFoldDB" id="A0AB40CRN3"/>
<dbReference type="GeneID" id="120279007"/>
<proteinExistence type="inferred from homology"/>
<dbReference type="GO" id="GO:0046467">
    <property type="term" value="P:membrane lipid biosynthetic process"/>
    <property type="evidence" value="ECO:0007669"/>
    <property type="project" value="TreeGrafter"/>
</dbReference>
<dbReference type="GO" id="GO:0016020">
    <property type="term" value="C:membrane"/>
    <property type="evidence" value="ECO:0007669"/>
    <property type="project" value="GOC"/>
</dbReference>
<dbReference type="Proteomes" id="UP001515500">
    <property type="component" value="Chromosome 16"/>
</dbReference>
<feature type="domain" description="ABC1 atypical kinase-like" evidence="2">
    <location>
        <begin position="247"/>
        <end position="492"/>
    </location>
</feature>
<reference evidence="4" key="1">
    <citation type="submission" date="2025-08" db="UniProtKB">
        <authorList>
            <consortium name="RefSeq"/>
        </authorList>
    </citation>
    <scope>IDENTIFICATION</scope>
</reference>
<evidence type="ECO:0000256" key="1">
    <source>
        <dbReference type="ARBA" id="ARBA00009670"/>
    </source>
</evidence>
<gene>
    <name evidence="4" type="primary">LOC120279007</name>
</gene>
<dbReference type="GO" id="GO:0016301">
    <property type="term" value="F:kinase activity"/>
    <property type="evidence" value="ECO:0007669"/>
    <property type="project" value="UniProtKB-KW"/>
</dbReference>
<evidence type="ECO:0000313" key="3">
    <source>
        <dbReference type="Proteomes" id="UP001515500"/>
    </source>
</evidence>
<comment type="similarity">
    <text evidence="1">Belongs to the protein kinase superfamily. ADCK protein kinase family.</text>
</comment>
<dbReference type="CDD" id="cd05121">
    <property type="entry name" value="ABC1_ADCK3-like"/>
    <property type="match status" value="1"/>
</dbReference>
<dbReference type="PANTHER" id="PTHR10566">
    <property type="entry name" value="CHAPERONE-ACTIVITY OF BC1 COMPLEX CABC1 -RELATED"/>
    <property type="match status" value="1"/>
</dbReference>
<keyword evidence="4" id="KW-0808">Transferase</keyword>
<accession>A0AB40CRN3</accession>
<evidence type="ECO:0000259" key="2">
    <source>
        <dbReference type="Pfam" id="PF03109"/>
    </source>
</evidence>
<dbReference type="RefSeq" id="XP_039141763.1">
    <property type="nucleotide sequence ID" value="XM_039285829.1"/>
</dbReference>